<sequence length="662" mass="75787">MKFYKRIYIAAITLMSCVGGLFTSCESYLDVDSYFDDVFELDSVFKRREYLEQYITGAGNLLPKEGDLWTSAWSPYQGASDENFTSWNDDRHAAIRLLLDEVTPLSNFYNNYATWYQGIRKANIVLQRINECEDITTSDLRDFMGRCYFLRAYFYYKLVEAYGPVPIVPETAYNVEASAESMSLERDTYENCIEYICRNFEQAYEYLPSTRTSSQINLPTSGAALALMGRVRLIAASPWYNGNTFYADWKRTDGTNFMPQTEDNSKWGTAAILAKRLISASEAGTFKYGLHIVERKLDTRALPSNVPDADFPNGAGNVDALRSYAYMFNGEIPAYSNMEFIYMCNYTHGAGDSPAWIATPTYLGGGNGLNVTYGTVKAFRMIDGHDINDSSEEYPYPTNYWEAIGGSNRVFSDYTLSSEAAKMFENMEMRFYASVGFNHSFWRGLSYTGTDNTQTNQTVTYYANGTAAPSSEHPEDYNHTGFTCKKYVHYVEDQLKGIMKTKTFPIMRYAEVLLNYVEALNELEGTYTDEVNGVTVSRDVDEMVKYFNMIRYRAGLPGITTNEANDYETMKNLIKRERRVEFFCEGRRYHDLRRWGDAPDAYAEAVTGMNIKARSTDRQSFHTETVINNSKAHRTFSYKHYFLPIPRTTIDKNPKLVQNPGW</sequence>
<proteinExistence type="inferred from homology"/>
<dbReference type="SUPFAM" id="SSF48452">
    <property type="entry name" value="TPR-like"/>
    <property type="match status" value="1"/>
</dbReference>
<comment type="similarity">
    <text evidence="2">Belongs to the SusD family.</text>
</comment>
<evidence type="ECO:0000256" key="1">
    <source>
        <dbReference type="ARBA" id="ARBA00004442"/>
    </source>
</evidence>
<evidence type="ECO:0000259" key="8">
    <source>
        <dbReference type="Pfam" id="PF14322"/>
    </source>
</evidence>
<dbReference type="HOGENOM" id="CLU_015553_0_3_10"/>
<feature type="domain" description="SusD-like N-terminal" evidence="8">
    <location>
        <begin position="28"/>
        <end position="233"/>
    </location>
</feature>
<dbReference type="Pfam" id="PF14322">
    <property type="entry name" value="SusD-like_3"/>
    <property type="match status" value="1"/>
</dbReference>
<evidence type="ECO:0000256" key="5">
    <source>
        <dbReference type="ARBA" id="ARBA00023237"/>
    </source>
</evidence>
<dbReference type="EMBL" id="ASSM01000010">
    <property type="protein sequence ID" value="EOR99551.1"/>
    <property type="molecule type" value="Genomic_DNA"/>
</dbReference>
<gene>
    <name evidence="9" type="ORF">C799_03433</name>
</gene>
<feature type="chain" id="PRO_5004482207" description="RagB/SusD domain-containing protein" evidence="6">
    <location>
        <begin position="24"/>
        <end position="662"/>
    </location>
</feature>
<organism evidence="9 10">
    <name type="scientific">Bacteroides thetaiotaomicron dnLKV9</name>
    <dbReference type="NCBI Taxonomy" id="1235785"/>
    <lineage>
        <taxon>Bacteria</taxon>
        <taxon>Pseudomonadati</taxon>
        <taxon>Bacteroidota</taxon>
        <taxon>Bacteroidia</taxon>
        <taxon>Bacteroidales</taxon>
        <taxon>Bacteroidaceae</taxon>
        <taxon>Bacteroides</taxon>
    </lineage>
</organism>
<reference evidence="9 10" key="1">
    <citation type="submission" date="2013-04" db="EMBL/GenBank/DDBJ databases">
        <title>The Genome Sequence of Bacteroides thetaiotaomicron dnLKV9.</title>
        <authorList>
            <consortium name="The Broad Institute Genomics Platform"/>
            <consortium name="The Broad Institute Genome Sequencing Center for Infectious Disease"/>
            <person name="Earl A."/>
            <person name="Xavier R."/>
            <person name="Kuhn K."/>
            <person name="Stappenbeck T."/>
            <person name="Walker B."/>
            <person name="Young S."/>
            <person name="Zeng Q."/>
            <person name="Gargeya S."/>
            <person name="Fitzgerald M."/>
            <person name="Haas B."/>
            <person name="Abouelleil A."/>
            <person name="Allen A.W."/>
            <person name="Alvarado L."/>
            <person name="Arachchi H.M."/>
            <person name="Berlin A.M."/>
            <person name="Chapman S.B."/>
            <person name="Gainer-Dewar J."/>
            <person name="Goldberg J."/>
            <person name="Griggs A."/>
            <person name="Gujja S."/>
            <person name="Hansen M."/>
            <person name="Howarth C."/>
            <person name="Imamovic A."/>
            <person name="Ireland A."/>
            <person name="Larimer J."/>
            <person name="McCowan C."/>
            <person name="Murphy C."/>
            <person name="Pearson M."/>
            <person name="Poon T.W."/>
            <person name="Priest M."/>
            <person name="Roberts A."/>
            <person name="Saif S."/>
            <person name="Shea T."/>
            <person name="Sisk P."/>
            <person name="Sykes S."/>
            <person name="Wortman J."/>
            <person name="Nusbaum C."/>
            <person name="Birren B."/>
        </authorList>
    </citation>
    <scope>NUCLEOTIDE SEQUENCE [LARGE SCALE GENOMIC DNA]</scope>
    <source>
        <strain evidence="10">dnLKV9</strain>
    </source>
</reference>
<dbReference type="Gene3D" id="1.25.40.390">
    <property type="match status" value="1"/>
</dbReference>
<keyword evidence="4" id="KW-0472">Membrane</keyword>
<evidence type="ECO:0000256" key="2">
    <source>
        <dbReference type="ARBA" id="ARBA00006275"/>
    </source>
</evidence>
<protein>
    <recommendedName>
        <fullName evidence="11">RagB/SusD domain-containing protein</fullName>
    </recommendedName>
</protein>
<evidence type="ECO:0000256" key="4">
    <source>
        <dbReference type="ARBA" id="ARBA00023136"/>
    </source>
</evidence>
<dbReference type="PATRIC" id="fig|1235785.3.peg.3464"/>
<dbReference type="InterPro" id="IPR012944">
    <property type="entry name" value="SusD_RagB_dom"/>
</dbReference>
<feature type="signal peptide" evidence="6">
    <location>
        <begin position="1"/>
        <end position="23"/>
    </location>
</feature>
<evidence type="ECO:0000256" key="6">
    <source>
        <dbReference type="SAM" id="SignalP"/>
    </source>
</evidence>
<dbReference type="PROSITE" id="PS51257">
    <property type="entry name" value="PROKAR_LIPOPROTEIN"/>
    <property type="match status" value="1"/>
</dbReference>
<dbReference type="Proteomes" id="UP000014207">
    <property type="component" value="Unassembled WGS sequence"/>
</dbReference>
<dbReference type="GO" id="GO:0009279">
    <property type="term" value="C:cell outer membrane"/>
    <property type="evidence" value="ECO:0007669"/>
    <property type="project" value="UniProtKB-SubCell"/>
</dbReference>
<dbReference type="Pfam" id="PF07980">
    <property type="entry name" value="SusD_RagB"/>
    <property type="match status" value="1"/>
</dbReference>
<comment type="caution">
    <text evidence="9">The sequence shown here is derived from an EMBL/GenBank/DDBJ whole genome shotgun (WGS) entry which is preliminary data.</text>
</comment>
<dbReference type="AlphaFoldDB" id="R9H689"/>
<evidence type="ECO:0000259" key="7">
    <source>
        <dbReference type="Pfam" id="PF07980"/>
    </source>
</evidence>
<name>R9H689_BACT4</name>
<evidence type="ECO:0000313" key="9">
    <source>
        <dbReference type="EMBL" id="EOR99551.1"/>
    </source>
</evidence>
<keyword evidence="3 6" id="KW-0732">Signal</keyword>
<evidence type="ECO:0008006" key="11">
    <source>
        <dbReference type="Google" id="ProtNLM"/>
    </source>
</evidence>
<dbReference type="InterPro" id="IPR011990">
    <property type="entry name" value="TPR-like_helical_dom_sf"/>
</dbReference>
<accession>R9H689</accession>
<evidence type="ECO:0000256" key="3">
    <source>
        <dbReference type="ARBA" id="ARBA00022729"/>
    </source>
</evidence>
<dbReference type="RefSeq" id="WP_016269093.1">
    <property type="nucleotide sequence ID" value="NZ_KE159460.1"/>
</dbReference>
<comment type="subcellular location">
    <subcellularLocation>
        <location evidence="1">Cell outer membrane</location>
    </subcellularLocation>
</comment>
<evidence type="ECO:0000313" key="10">
    <source>
        <dbReference type="Proteomes" id="UP000014207"/>
    </source>
</evidence>
<feature type="domain" description="RagB/SusD" evidence="7">
    <location>
        <begin position="354"/>
        <end position="662"/>
    </location>
</feature>
<dbReference type="InterPro" id="IPR033985">
    <property type="entry name" value="SusD-like_N"/>
</dbReference>
<keyword evidence="5" id="KW-0998">Cell outer membrane</keyword>